<keyword evidence="2" id="KW-0812">Transmembrane</keyword>
<feature type="transmembrane region" description="Helical" evidence="2">
    <location>
        <begin position="34"/>
        <end position="54"/>
    </location>
</feature>
<feature type="transmembrane region" description="Helical" evidence="2">
    <location>
        <begin position="176"/>
        <end position="196"/>
    </location>
</feature>
<evidence type="ECO:0000313" key="3">
    <source>
        <dbReference type="EMBL" id="GAT70097.1"/>
    </source>
</evidence>
<protein>
    <recommendedName>
        <fullName evidence="5">Integral membrane protein</fullName>
    </recommendedName>
</protein>
<evidence type="ECO:0008006" key="5">
    <source>
        <dbReference type="Google" id="ProtNLM"/>
    </source>
</evidence>
<feature type="transmembrane region" description="Helical" evidence="2">
    <location>
        <begin position="66"/>
        <end position="88"/>
    </location>
</feature>
<keyword evidence="2" id="KW-0472">Membrane</keyword>
<dbReference type="AlphaFoldDB" id="A0A161LM58"/>
<evidence type="ECO:0000256" key="1">
    <source>
        <dbReference type="SAM" id="MobiDB-lite"/>
    </source>
</evidence>
<feature type="region of interest" description="Disordered" evidence="1">
    <location>
        <begin position="1"/>
        <end position="26"/>
    </location>
</feature>
<gene>
    <name evidence="3" type="ORF">PS9374_05777</name>
</gene>
<evidence type="ECO:0000256" key="2">
    <source>
        <dbReference type="SAM" id="Phobius"/>
    </source>
</evidence>
<comment type="caution">
    <text evidence="3">The sequence shown here is derived from an EMBL/GenBank/DDBJ whole genome shotgun (WGS) entry which is preliminary data.</text>
</comment>
<name>A0A161LM58_9ACTN</name>
<proteinExistence type="predicted"/>
<evidence type="ECO:0000313" key="4">
    <source>
        <dbReference type="Proteomes" id="UP000077701"/>
    </source>
</evidence>
<keyword evidence="2" id="KW-1133">Transmembrane helix</keyword>
<reference evidence="4" key="2">
    <citation type="submission" date="2016-04" db="EMBL/GenBank/DDBJ databases">
        <title>Planomonospora sphaerica JCM9374 whole genome shotgun sequence.</title>
        <authorList>
            <person name="Suzuki T."/>
            <person name="Dohra H."/>
            <person name="Kodani S."/>
        </authorList>
    </citation>
    <scope>NUCLEOTIDE SEQUENCE [LARGE SCALE GENOMIC DNA]</scope>
    <source>
        <strain evidence="4">JCM 9374</strain>
    </source>
</reference>
<feature type="transmembrane region" description="Helical" evidence="2">
    <location>
        <begin position="144"/>
        <end position="169"/>
    </location>
</feature>
<feature type="transmembrane region" description="Helical" evidence="2">
    <location>
        <begin position="202"/>
        <end position="220"/>
    </location>
</feature>
<dbReference type="EMBL" id="BDCX01000016">
    <property type="protein sequence ID" value="GAT70097.1"/>
    <property type="molecule type" value="Genomic_DNA"/>
</dbReference>
<reference evidence="3 4" key="1">
    <citation type="journal article" date="2016" name="Genome Announc.">
        <title>Draft Genome Sequence of Planomonospora sphaerica JCM9374, a Rare Actinomycete.</title>
        <authorList>
            <person name="Dohra H."/>
            <person name="Suzuki T."/>
            <person name="Inoue Y."/>
            <person name="Kodani S."/>
        </authorList>
    </citation>
    <scope>NUCLEOTIDE SEQUENCE [LARGE SCALE GENOMIC DNA]</scope>
    <source>
        <strain evidence="3 4">JCM 9374</strain>
    </source>
</reference>
<keyword evidence="4" id="KW-1185">Reference proteome</keyword>
<sequence>MTPLHRPASAHREAAPARPTASVPREAAPARRTVLRVAAVALVPSVLALAGLLHPHHLTQETAGHWVTLHLVLLPVFPLLAGSLLLLLRGMDGLWTRVAWAGCYVYAIFYTGLDAIAGIAYGTLVARTDDPALLAGAGAAVDVVGGAVGLVGSAGFLVAAVATTAALAARHGGRRVAAGGTVLIAASVLWLGSHIYWPEGVVTALGLALGAGLLAVASAGRTPPEPATG</sequence>
<accession>A0A161LM58</accession>
<feature type="transmembrane region" description="Helical" evidence="2">
    <location>
        <begin position="100"/>
        <end position="124"/>
    </location>
</feature>
<organism evidence="3 4">
    <name type="scientific">Planomonospora sphaerica</name>
    <dbReference type="NCBI Taxonomy" id="161355"/>
    <lineage>
        <taxon>Bacteria</taxon>
        <taxon>Bacillati</taxon>
        <taxon>Actinomycetota</taxon>
        <taxon>Actinomycetes</taxon>
        <taxon>Streptosporangiales</taxon>
        <taxon>Streptosporangiaceae</taxon>
        <taxon>Planomonospora</taxon>
    </lineage>
</organism>
<dbReference type="Proteomes" id="UP000077701">
    <property type="component" value="Unassembled WGS sequence"/>
</dbReference>